<organism evidence="4 5">
    <name type="scientific">Terrimicrobium sacchariphilum</name>
    <dbReference type="NCBI Taxonomy" id="690879"/>
    <lineage>
        <taxon>Bacteria</taxon>
        <taxon>Pseudomonadati</taxon>
        <taxon>Verrucomicrobiota</taxon>
        <taxon>Terrimicrobiia</taxon>
        <taxon>Terrimicrobiales</taxon>
        <taxon>Terrimicrobiaceae</taxon>
        <taxon>Terrimicrobium</taxon>
    </lineage>
</organism>
<dbReference type="STRING" id="690879.TSACC_22463"/>
<dbReference type="Gene3D" id="2.60.120.260">
    <property type="entry name" value="Galactose-binding domain-like"/>
    <property type="match status" value="1"/>
</dbReference>
<evidence type="ECO:0000313" key="4">
    <source>
        <dbReference type="EMBL" id="GAT34040.1"/>
    </source>
</evidence>
<dbReference type="GO" id="GO:0005975">
    <property type="term" value="P:carbohydrate metabolic process"/>
    <property type="evidence" value="ECO:0007669"/>
    <property type="project" value="InterPro"/>
</dbReference>
<dbReference type="PANTHER" id="PTHR12631">
    <property type="entry name" value="ALPHA-L-IDURONIDASE"/>
    <property type="match status" value="1"/>
</dbReference>
<dbReference type="SUPFAM" id="SSF49344">
    <property type="entry name" value="CBD9-like"/>
    <property type="match status" value="1"/>
</dbReference>
<comment type="caution">
    <text evidence="4">The sequence shown here is derived from an EMBL/GenBank/DDBJ whole genome shotgun (WGS) entry which is preliminary data.</text>
</comment>
<keyword evidence="3" id="KW-0732">Signal</keyword>
<sequence length="1025" mass="110300">MFRSAAGSFFRVSAIGLALMAVRAQALAGENPAPSPPPDHESIICNHYLPPGTAFPDVRCKAAVTPGGRLLFARGARPVVELPVRNDRAEAIAARYTLRFLDRQGTQIFEKSGALDLPACGEASVTATLDTDGLKYGVYDLILTVQAGGATLAERDYYVGVISSAEIPRAAKGDFLYGLDPNYGGVKARSPQPAAPGRKAEQGQCDLLGWVLASGADILRTAGFGIGPGAWSDDTRDLAILSRHGLEVVGMAWPPSPDVTVEGKSGAFSEAVWTSWLALAESAARRAPEVVYWEVGNEPDLGYPDIDAYTKIYEATCQAIKRGNPRAVVMNGGITFFGAAGRPNSRRFLERVKPEFLDAIAFHAHGPGSLAEENIAAQVRRTAQAAGMGDKPLIDTESGMFVGSRRQEDVQAATVLQKQAYAQATGIEYLMTFRLHAFRRGDVGYGMLRSDQEPLPAFLAYRTMTEHLKGLSFQSQLVTGKAHAEGYSFASRNDARRACLLWANQPAFYNVYVKVAESADGARNLRFMDLYGNTSPAVASPEGVVRVEVTETPVYLLWDAVDPAFQAVVARSILETPDMAVVVPGRESALDLAIRNPADRPLQATLSATTSDPEQTVVSPVRQSVAVPARDSLPVRLGVTWNPAALHYQWPETWRVFTNDPAPDIDLSELRSEPDRLGDQSGRLVKATPGGLINLLPPGEAPREKRAGYILGTVHAERDETVRVACNADWWMEFRLNGALICSTMESGNEGRVLTERILDLPLKKGDNLIAIKVLGGKGGWSVTLPPPAALPALLDPRRSGDFVDLSLADEAGKEIARERLAIEPVLRVSRVAGQGAFPVLPDGPPVFSLESAHVTNHFDKLPDSTKFWQGPDDLSAEGWLGGDDLHLYLLVQVRDSEDRPATETAQLAESDSLLLAVARGEAVGMYRVGRVGEKTVVAPESPGSSADGIAATVERTSGATVYRITLDRRLVGDGVFRLNIAANDNDAGYSKQFISWTGGLGETVDPALWKNVILAEPMKPGGRP</sequence>
<protein>
    <recommendedName>
        <fullName evidence="6">Glycosyl hydrolases family 39</fullName>
    </recommendedName>
</protein>
<dbReference type="Gene3D" id="3.20.20.80">
    <property type="entry name" value="Glycosidases"/>
    <property type="match status" value="1"/>
</dbReference>
<evidence type="ECO:0000313" key="5">
    <source>
        <dbReference type="Proteomes" id="UP000076023"/>
    </source>
</evidence>
<dbReference type="RefSeq" id="WP_075079711.1">
    <property type="nucleotide sequence ID" value="NZ_BDCO01000002.1"/>
</dbReference>
<dbReference type="GO" id="GO:0004553">
    <property type="term" value="F:hydrolase activity, hydrolyzing O-glycosyl compounds"/>
    <property type="evidence" value="ECO:0007669"/>
    <property type="project" value="InterPro"/>
</dbReference>
<keyword evidence="1" id="KW-0378">Hydrolase</keyword>
<dbReference type="Proteomes" id="UP000076023">
    <property type="component" value="Unassembled WGS sequence"/>
</dbReference>
<name>A0A146G963_TERSA</name>
<gene>
    <name evidence="4" type="ORF">TSACC_22463</name>
</gene>
<dbReference type="InterPro" id="IPR017853">
    <property type="entry name" value="GH"/>
</dbReference>
<dbReference type="OrthoDB" id="206121at2"/>
<dbReference type="SUPFAM" id="SSF51445">
    <property type="entry name" value="(Trans)glycosidases"/>
    <property type="match status" value="1"/>
</dbReference>
<dbReference type="InterPro" id="IPR051923">
    <property type="entry name" value="Glycosyl_Hydrolase_39"/>
</dbReference>
<evidence type="ECO:0000256" key="1">
    <source>
        <dbReference type="ARBA" id="ARBA00022801"/>
    </source>
</evidence>
<feature type="chain" id="PRO_5007524561" description="Glycosyl hydrolases family 39" evidence="3">
    <location>
        <begin position="29"/>
        <end position="1025"/>
    </location>
</feature>
<dbReference type="InterPro" id="IPR018087">
    <property type="entry name" value="Glyco_hydro_5_CS"/>
</dbReference>
<evidence type="ECO:0008006" key="6">
    <source>
        <dbReference type="Google" id="ProtNLM"/>
    </source>
</evidence>
<proteinExistence type="predicted"/>
<evidence type="ECO:0000256" key="2">
    <source>
        <dbReference type="ARBA" id="ARBA00023295"/>
    </source>
</evidence>
<keyword evidence="5" id="KW-1185">Reference proteome</keyword>
<dbReference type="Gene3D" id="2.60.40.1190">
    <property type="match status" value="1"/>
</dbReference>
<dbReference type="EMBL" id="BDCO01000002">
    <property type="protein sequence ID" value="GAT34040.1"/>
    <property type="molecule type" value="Genomic_DNA"/>
</dbReference>
<keyword evidence="2" id="KW-0326">Glycosidase</keyword>
<dbReference type="PANTHER" id="PTHR12631:SF10">
    <property type="entry name" value="BETA-XYLOSIDASE-LIKE PROTEIN-RELATED"/>
    <property type="match status" value="1"/>
</dbReference>
<evidence type="ECO:0000256" key="3">
    <source>
        <dbReference type="SAM" id="SignalP"/>
    </source>
</evidence>
<reference evidence="5" key="1">
    <citation type="journal article" date="2017" name="Genome Announc.">
        <title>Draft Genome Sequence of Terrimicrobium sacchariphilum NM-5T, a Facultative Anaerobic Soil Bacterium of the Class Spartobacteria.</title>
        <authorList>
            <person name="Qiu Y.L."/>
            <person name="Tourlousse D.M."/>
            <person name="Matsuura N."/>
            <person name="Ohashi A."/>
            <person name="Sekiguchi Y."/>
        </authorList>
    </citation>
    <scope>NUCLEOTIDE SEQUENCE [LARGE SCALE GENOMIC DNA]</scope>
    <source>
        <strain evidence="5">NM-5</strain>
    </source>
</reference>
<dbReference type="PROSITE" id="PS00659">
    <property type="entry name" value="GLYCOSYL_HYDROL_F5"/>
    <property type="match status" value="1"/>
</dbReference>
<accession>A0A146G963</accession>
<feature type="signal peptide" evidence="3">
    <location>
        <begin position="1"/>
        <end position="28"/>
    </location>
</feature>
<dbReference type="InParanoid" id="A0A146G963"/>
<dbReference type="AlphaFoldDB" id="A0A146G963"/>